<sequence>MFFSQTFEPHSPLSPQFFPRPTTDAYESQLDPLERFEENRKQRLRSIATVAARTPIGLHDVSSAGSGTVNHNAYNQHRYYPPPSHEAVASFVPSDAPAHPTAATTRRRYLRASRRGNRTSESSLTAHQQTAEEASNNNLSHLSHSHISHDDPSRSSLHSFHLSPFSSPPLDPRGGGGSRRSSVSHWTMLYRQSLGETPRGETVDVVTPRNFFGVATTSTTMLPDEDLITPEDRGVSATPGHGAGEDVYSQRVGRRRRRDVVDS</sequence>
<comment type="caution">
    <text evidence="2">The sequence shown here is derived from an EMBL/GenBank/DDBJ whole genome shotgun (WGS) entry which is preliminary data.</text>
</comment>
<feature type="region of interest" description="Disordered" evidence="1">
    <location>
        <begin position="1"/>
        <end position="24"/>
    </location>
</feature>
<feature type="region of interest" description="Disordered" evidence="1">
    <location>
        <begin position="222"/>
        <end position="263"/>
    </location>
</feature>
<reference evidence="2 3" key="1">
    <citation type="submission" date="2024-10" db="EMBL/GenBank/DDBJ databases">
        <title>Updated reference genomes for cyclostephanoid diatoms.</title>
        <authorList>
            <person name="Roberts W.R."/>
            <person name="Alverson A.J."/>
        </authorList>
    </citation>
    <scope>NUCLEOTIDE SEQUENCE [LARGE SCALE GENOMIC DNA]</scope>
    <source>
        <strain evidence="2 3">AJA010-31</strain>
    </source>
</reference>
<evidence type="ECO:0000256" key="1">
    <source>
        <dbReference type="SAM" id="MobiDB-lite"/>
    </source>
</evidence>
<keyword evidence="3" id="KW-1185">Reference proteome</keyword>
<dbReference type="Proteomes" id="UP001530400">
    <property type="component" value="Unassembled WGS sequence"/>
</dbReference>
<dbReference type="AlphaFoldDB" id="A0ABD3P447"/>
<organism evidence="2 3">
    <name type="scientific">Cyclotella atomus</name>
    <dbReference type="NCBI Taxonomy" id="382360"/>
    <lineage>
        <taxon>Eukaryota</taxon>
        <taxon>Sar</taxon>
        <taxon>Stramenopiles</taxon>
        <taxon>Ochrophyta</taxon>
        <taxon>Bacillariophyta</taxon>
        <taxon>Coscinodiscophyceae</taxon>
        <taxon>Thalassiosirophycidae</taxon>
        <taxon>Stephanodiscales</taxon>
        <taxon>Stephanodiscaceae</taxon>
        <taxon>Cyclotella</taxon>
    </lineage>
</organism>
<feature type="compositionally biased region" description="Basic residues" evidence="1">
    <location>
        <begin position="252"/>
        <end position="263"/>
    </location>
</feature>
<accession>A0ABD3P447</accession>
<dbReference type="EMBL" id="JALLPJ020000817">
    <property type="protein sequence ID" value="KAL3782191.1"/>
    <property type="molecule type" value="Genomic_DNA"/>
</dbReference>
<name>A0ABD3P447_9STRA</name>
<evidence type="ECO:0000313" key="2">
    <source>
        <dbReference type="EMBL" id="KAL3782191.1"/>
    </source>
</evidence>
<protein>
    <submittedName>
        <fullName evidence="2">Uncharacterized protein</fullName>
    </submittedName>
</protein>
<feature type="compositionally biased region" description="Basic residues" evidence="1">
    <location>
        <begin position="105"/>
        <end position="117"/>
    </location>
</feature>
<feature type="region of interest" description="Disordered" evidence="1">
    <location>
        <begin position="90"/>
        <end position="182"/>
    </location>
</feature>
<feature type="compositionally biased region" description="Low complexity" evidence="1">
    <location>
        <begin position="154"/>
        <end position="165"/>
    </location>
</feature>
<feature type="compositionally biased region" description="Polar residues" evidence="1">
    <location>
        <begin position="119"/>
        <end position="134"/>
    </location>
</feature>
<evidence type="ECO:0000313" key="3">
    <source>
        <dbReference type="Proteomes" id="UP001530400"/>
    </source>
</evidence>
<proteinExistence type="predicted"/>
<gene>
    <name evidence="2" type="ORF">ACHAWO_001788</name>
</gene>